<evidence type="ECO:0000256" key="8">
    <source>
        <dbReference type="SAM" id="MobiDB-lite"/>
    </source>
</evidence>
<reference evidence="9" key="1">
    <citation type="submission" date="2014-09" db="EMBL/GenBank/DDBJ databases">
        <title>Draft genome sequence of an oleaginous Mucoromycotina fungus Mucor ambiguus NBRC6742.</title>
        <authorList>
            <person name="Takeda I."/>
            <person name="Yamane N."/>
            <person name="Morita T."/>
            <person name="Tamano K."/>
            <person name="Machida M."/>
            <person name="Baker S."/>
            <person name="Koike H."/>
        </authorList>
    </citation>
    <scope>NUCLEOTIDE SEQUENCE</scope>
    <source>
        <strain evidence="9">NBRC 6742</strain>
    </source>
</reference>
<evidence type="ECO:0000256" key="1">
    <source>
        <dbReference type="ARBA" id="ARBA00002489"/>
    </source>
</evidence>
<feature type="compositionally biased region" description="Polar residues" evidence="8">
    <location>
        <begin position="281"/>
        <end position="300"/>
    </location>
</feature>
<dbReference type="InterPro" id="IPR038869">
    <property type="entry name" value="DLT1"/>
</dbReference>
<evidence type="ECO:0000256" key="7">
    <source>
        <dbReference type="RuleBase" id="RU367100"/>
    </source>
</evidence>
<dbReference type="PANTHER" id="PTHR40021">
    <property type="entry name" value="DEFECT AT LOW TEMPERATURE PROTEIN 1"/>
    <property type="match status" value="1"/>
</dbReference>
<sequence>MKIIHSISSIKAFAYFGEEHSLAFAFFSVCVAISAADVVIQALTDKTNTGQFDYRNLIVVGGSYVLLALASLLFSCSRMLTVRGSLQDIPKLYIPIKKEDLPKKVFHKIHYEFEQAKQTRKLAEPRSEDIQAVGWAKPGTPLFEGLDFKQAIARTPAIVEKIALSINPDYFRPLYVPVRQYIEFLMQQGLIDKQLGSFYLRGYEIARFSEEPLNQDQYMEVMKHLAAILQNMGYNIKNNSNVAARKSSHQTNNTNDSVSSDHKAARKSNHRRRLSSHKSLDSISVTQSMHTWTSRSTHTTNSKKHAMVHNNNNNNNSRESADELDDEDEDDYSAYDEDEVRNDIYELLMKDRASQHQI</sequence>
<gene>
    <name evidence="7" type="primary">DLT1</name>
    <name evidence="9" type="ORF">MAM1_0002c00178</name>
</gene>
<keyword evidence="6 7" id="KW-0472">Membrane</keyword>
<keyword evidence="10" id="KW-1185">Reference proteome</keyword>
<evidence type="ECO:0000256" key="3">
    <source>
        <dbReference type="ARBA" id="ARBA00021353"/>
    </source>
</evidence>
<keyword evidence="5 7" id="KW-1133">Transmembrane helix</keyword>
<evidence type="ECO:0000256" key="2">
    <source>
        <dbReference type="ARBA" id="ARBA00005550"/>
    </source>
</evidence>
<dbReference type="GO" id="GO:0016020">
    <property type="term" value="C:membrane"/>
    <property type="evidence" value="ECO:0007669"/>
    <property type="project" value="UniProtKB-SubCell"/>
</dbReference>
<organism evidence="9">
    <name type="scientific">Mucor ambiguus</name>
    <dbReference type="NCBI Taxonomy" id="91626"/>
    <lineage>
        <taxon>Eukaryota</taxon>
        <taxon>Fungi</taxon>
        <taxon>Fungi incertae sedis</taxon>
        <taxon>Mucoromycota</taxon>
        <taxon>Mucoromycotina</taxon>
        <taxon>Mucoromycetes</taxon>
        <taxon>Mucorales</taxon>
        <taxon>Mucorineae</taxon>
        <taxon>Mucoraceae</taxon>
        <taxon>Mucor</taxon>
    </lineage>
</organism>
<feature type="compositionally biased region" description="Acidic residues" evidence="8">
    <location>
        <begin position="322"/>
        <end position="338"/>
    </location>
</feature>
<comment type="function">
    <text evidence="1 7">Required for growth under high-pressure and low-temperature conditions.</text>
</comment>
<name>A0A0C9LZN9_9FUNG</name>
<evidence type="ECO:0000256" key="6">
    <source>
        <dbReference type="ARBA" id="ARBA00023136"/>
    </source>
</evidence>
<comment type="similarity">
    <text evidence="2 7">Belongs to the DLT1 family.</text>
</comment>
<dbReference type="PANTHER" id="PTHR40021:SF1">
    <property type="entry name" value="DEFECT AT LOW TEMPERATURE PROTEIN 1"/>
    <property type="match status" value="1"/>
</dbReference>
<evidence type="ECO:0000256" key="5">
    <source>
        <dbReference type="ARBA" id="ARBA00022989"/>
    </source>
</evidence>
<dbReference type="OrthoDB" id="337038at2759"/>
<dbReference type="AlphaFoldDB" id="A0A0C9LZN9"/>
<comment type="subcellular location">
    <subcellularLocation>
        <location evidence="7">Membrane</location>
        <topology evidence="7">Multi-pass membrane protein</topology>
    </subcellularLocation>
</comment>
<feature type="transmembrane region" description="Helical" evidence="7">
    <location>
        <begin position="21"/>
        <end position="44"/>
    </location>
</feature>
<dbReference type="STRING" id="91626.A0A0C9LZN9"/>
<feature type="region of interest" description="Disordered" evidence="8">
    <location>
        <begin position="243"/>
        <end position="338"/>
    </location>
</feature>
<proteinExistence type="inferred from homology"/>
<dbReference type="Proteomes" id="UP000053815">
    <property type="component" value="Unassembled WGS sequence"/>
</dbReference>
<feature type="transmembrane region" description="Helical" evidence="7">
    <location>
        <begin position="56"/>
        <end position="76"/>
    </location>
</feature>
<evidence type="ECO:0000313" key="9">
    <source>
        <dbReference type="EMBL" id="GAN00756.1"/>
    </source>
</evidence>
<evidence type="ECO:0000256" key="4">
    <source>
        <dbReference type="ARBA" id="ARBA00022692"/>
    </source>
</evidence>
<feature type="compositionally biased region" description="Polar residues" evidence="8">
    <location>
        <begin position="249"/>
        <end position="258"/>
    </location>
</feature>
<evidence type="ECO:0000313" key="10">
    <source>
        <dbReference type="Proteomes" id="UP000053815"/>
    </source>
</evidence>
<feature type="compositionally biased region" description="Basic residues" evidence="8">
    <location>
        <begin position="264"/>
        <end position="276"/>
    </location>
</feature>
<dbReference type="EMBL" id="DF836291">
    <property type="protein sequence ID" value="GAN00756.1"/>
    <property type="molecule type" value="Genomic_DNA"/>
</dbReference>
<accession>A0A0C9LZN9</accession>
<protein>
    <recommendedName>
        <fullName evidence="3 7">Defect at low temperature protein 1</fullName>
    </recommendedName>
</protein>
<keyword evidence="4 7" id="KW-0812">Transmembrane</keyword>